<name>A0A9P6FNA8_9FUNG</name>
<dbReference type="InterPro" id="IPR047767">
    <property type="entry name" value="PSP1-like"/>
</dbReference>
<sequence>MEAQESGLVTPPIVSPRPIQTPKSPVGATSALPLAASTTPAAVATAVAPSSATSATSPSAEDSSWKVVGSPPRRPLLSPPDEKEKDKAKGPLVDALVKDPAAIIGAYTRTMSTDSIISSNNNNNSNNNIVNNTINRYTTTSSTTTTAAAMASVASYNNNNNNGSNNNIYFNTVSNSITSTTTSAPSSTTDPFQNRQRASFSTMSSTALDASAPGANYFHSSTGTVSRESTLDLGQRSVHPASTATLSSSQALDYAAPSSSRLNSFLQDNSTAVFPPFRAPSQNLAFGPLDSGTNAPIGSSDYSKTAATPPGLTHPGHPSNLSGKLHDDPAGLIQGSTALESPLGLSSFLWSARAGEETKGLSTNSTTIHTTLAAGMSATGAGGRGNHNSNSNNNNMFSMSTALHVDPFVPSANSRTVRSLSLSEPIGYSFGLSSTTGHTSNSATNTNSNATGPGMFGHEGSDVLGALRTTLPTMEEESEDGGEPRASRTRSYSTSATFGSGGFYPGLSNSAFSAHPTSATHDSFTSPNPNNSLGYAVGQQDPFASRKYSGGSTWPSAAGHGGLVLGQDRPLMSSTHRRSLTSASFVAPIWESSATYLPAAASVEKERVVVDRQRIPRRFSLAPSSGFQTYDHFLENEHTGVGAGNASHSTSGYNSGRQTVEHDFVHPQRRHSVAGPSGSYLRPSAATAFNLASSLESLHLEENDAAGLWANDDLFDQSRYPTQDPGPNSLAKGLSLSQLANHGLLYVVEFKSGRSDLFYVTEDSGLILKRGDLVMVEADRGQDLGKIVNDSITPEDVQLLREQHAAAAAVAAAAAAAAAASQHDGMQGGQPAIH</sequence>
<dbReference type="Proteomes" id="UP000780801">
    <property type="component" value="Unassembled WGS sequence"/>
</dbReference>
<organism evidence="2 3">
    <name type="scientific">Lunasporangiospora selenospora</name>
    <dbReference type="NCBI Taxonomy" id="979761"/>
    <lineage>
        <taxon>Eukaryota</taxon>
        <taxon>Fungi</taxon>
        <taxon>Fungi incertae sedis</taxon>
        <taxon>Mucoromycota</taxon>
        <taxon>Mortierellomycotina</taxon>
        <taxon>Mortierellomycetes</taxon>
        <taxon>Mortierellales</taxon>
        <taxon>Mortierellaceae</taxon>
        <taxon>Lunasporangiospora</taxon>
    </lineage>
</organism>
<evidence type="ECO:0000256" key="1">
    <source>
        <dbReference type="SAM" id="MobiDB-lite"/>
    </source>
</evidence>
<feature type="region of interest" description="Disordered" evidence="1">
    <location>
        <begin position="228"/>
        <end position="249"/>
    </location>
</feature>
<dbReference type="EMBL" id="JAABOA010003495">
    <property type="protein sequence ID" value="KAF9578602.1"/>
    <property type="molecule type" value="Genomic_DNA"/>
</dbReference>
<feature type="region of interest" description="Disordered" evidence="1">
    <location>
        <begin position="47"/>
        <end position="89"/>
    </location>
</feature>
<protein>
    <submittedName>
        <fullName evidence="2">Uncharacterized protein</fullName>
    </submittedName>
</protein>
<comment type="caution">
    <text evidence="2">The sequence shown here is derived from an EMBL/GenBank/DDBJ whole genome shotgun (WGS) entry which is preliminary data.</text>
</comment>
<feature type="compositionally biased region" description="Polar residues" evidence="1">
    <location>
        <begin position="291"/>
        <end position="306"/>
    </location>
</feature>
<feature type="region of interest" description="Disordered" evidence="1">
    <location>
        <begin position="1"/>
        <end position="31"/>
    </location>
</feature>
<feature type="region of interest" description="Disordered" evidence="1">
    <location>
        <begin position="434"/>
        <end position="461"/>
    </location>
</feature>
<keyword evidence="3" id="KW-1185">Reference proteome</keyword>
<feature type="compositionally biased region" description="Polar residues" evidence="1">
    <location>
        <begin position="515"/>
        <end position="533"/>
    </location>
</feature>
<feature type="compositionally biased region" description="Low complexity" evidence="1">
    <location>
        <begin position="47"/>
        <end position="60"/>
    </location>
</feature>
<dbReference type="GO" id="GO:0005737">
    <property type="term" value="C:cytoplasm"/>
    <property type="evidence" value="ECO:0007669"/>
    <property type="project" value="TreeGrafter"/>
</dbReference>
<accession>A0A9P6FNA8</accession>
<feature type="region of interest" description="Disordered" evidence="1">
    <location>
        <begin position="515"/>
        <end position="538"/>
    </location>
</feature>
<feature type="region of interest" description="Disordered" evidence="1">
    <location>
        <begin position="473"/>
        <end position="494"/>
    </location>
</feature>
<reference evidence="2" key="1">
    <citation type="journal article" date="2020" name="Fungal Divers.">
        <title>Resolving the Mortierellaceae phylogeny through synthesis of multi-gene phylogenetics and phylogenomics.</title>
        <authorList>
            <person name="Vandepol N."/>
            <person name="Liber J."/>
            <person name="Desiro A."/>
            <person name="Na H."/>
            <person name="Kennedy M."/>
            <person name="Barry K."/>
            <person name="Grigoriev I.V."/>
            <person name="Miller A.N."/>
            <person name="O'Donnell K."/>
            <person name="Stajich J.E."/>
            <person name="Bonito G."/>
        </authorList>
    </citation>
    <scope>NUCLEOTIDE SEQUENCE</scope>
    <source>
        <strain evidence="2">KOD1015</strain>
    </source>
</reference>
<dbReference type="PANTHER" id="PTHR43830:SF3">
    <property type="entry name" value="PROTEIN PSP1"/>
    <property type="match status" value="1"/>
</dbReference>
<evidence type="ECO:0000313" key="3">
    <source>
        <dbReference type="Proteomes" id="UP000780801"/>
    </source>
</evidence>
<feature type="compositionally biased region" description="Low complexity" evidence="1">
    <location>
        <begin position="434"/>
        <end position="452"/>
    </location>
</feature>
<feature type="compositionally biased region" description="Basic and acidic residues" evidence="1">
    <location>
        <begin position="80"/>
        <end position="89"/>
    </location>
</feature>
<dbReference type="AlphaFoldDB" id="A0A9P6FNA8"/>
<dbReference type="OrthoDB" id="243127at2759"/>
<feature type="region of interest" description="Disordered" evidence="1">
    <location>
        <begin position="290"/>
        <end position="313"/>
    </location>
</feature>
<proteinExistence type="predicted"/>
<evidence type="ECO:0000313" key="2">
    <source>
        <dbReference type="EMBL" id="KAF9578602.1"/>
    </source>
</evidence>
<feature type="non-terminal residue" evidence="2">
    <location>
        <position position="834"/>
    </location>
</feature>
<dbReference type="PANTHER" id="PTHR43830">
    <property type="entry name" value="PROTEIN PSP1"/>
    <property type="match status" value="1"/>
</dbReference>
<gene>
    <name evidence="2" type="ORF">BGW38_005515</name>
</gene>